<feature type="transmembrane region" description="Helical" evidence="11">
    <location>
        <begin position="103"/>
        <end position="125"/>
    </location>
</feature>
<dbReference type="EMBL" id="AAUW01000005">
    <property type="protein sequence ID" value="EAV44619.1"/>
    <property type="molecule type" value="Genomic_DNA"/>
</dbReference>
<dbReference type="eggNOG" id="COG2905">
    <property type="taxonomic scope" value="Bacteria"/>
</dbReference>
<keyword evidence="3" id="KW-1003">Cell membrane</keyword>
<dbReference type="InterPro" id="IPR000595">
    <property type="entry name" value="cNMP-bd_dom"/>
</dbReference>
<feature type="transmembrane region" description="Helical" evidence="11">
    <location>
        <begin position="323"/>
        <end position="351"/>
    </location>
</feature>
<evidence type="ECO:0000313" key="13">
    <source>
        <dbReference type="EMBL" id="EAV44619.1"/>
    </source>
</evidence>
<dbReference type="InterPro" id="IPR018490">
    <property type="entry name" value="cNMP-bd_dom_sf"/>
</dbReference>
<dbReference type="GO" id="GO:0015385">
    <property type="term" value="F:sodium:proton antiporter activity"/>
    <property type="evidence" value="ECO:0007669"/>
    <property type="project" value="InterPro"/>
</dbReference>
<dbReference type="Proteomes" id="UP000004848">
    <property type="component" value="Unassembled WGS sequence"/>
</dbReference>
<dbReference type="GO" id="GO:0098719">
    <property type="term" value="P:sodium ion import across plasma membrane"/>
    <property type="evidence" value="ECO:0007669"/>
    <property type="project" value="TreeGrafter"/>
</dbReference>
<dbReference type="InterPro" id="IPR006153">
    <property type="entry name" value="Cation/H_exchanger_TM"/>
</dbReference>
<feature type="transmembrane region" description="Helical" evidence="11">
    <location>
        <begin position="392"/>
        <end position="411"/>
    </location>
</feature>
<dbReference type="SUPFAM" id="SSF51206">
    <property type="entry name" value="cAMP-binding domain-like"/>
    <property type="match status" value="1"/>
</dbReference>
<dbReference type="CDD" id="cd00038">
    <property type="entry name" value="CAP_ED"/>
    <property type="match status" value="1"/>
</dbReference>
<reference evidence="13 14" key="1">
    <citation type="submission" date="2006-05" db="EMBL/GenBank/DDBJ databases">
        <authorList>
            <person name="King G."/>
            <person name="Ferriera S."/>
            <person name="Johnson J."/>
            <person name="Kravitz S."/>
            <person name="Beeson K."/>
            <person name="Sutton G."/>
            <person name="Rogers Y.-H."/>
            <person name="Friedman R."/>
            <person name="Frazier M."/>
            <person name="Venter J.C."/>
        </authorList>
    </citation>
    <scope>NUCLEOTIDE SEQUENCE [LARGE SCALE GENOMIC DNA]</scope>
    <source>
        <strain evidence="14">ATCC 25650 / DSM 13394 / JCM 20685 / NBRC 16684 / NCIMB 2208 / IAM 12614 / B1</strain>
    </source>
</reference>
<evidence type="ECO:0000259" key="12">
    <source>
        <dbReference type="PROSITE" id="PS50042"/>
    </source>
</evidence>
<comment type="subcellular location">
    <subcellularLocation>
        <location evidence="1">Cell membrane</location>
        <topology evidence="1">Multi-pass membrane protein</topology>
    </subcellularLocation>
</comment>
<dbReference type="AlphaFoldDB" id="A0NR38"/>
<keyword evidence="6" id="KW-0915">Sodium</keyword>
<dbReference type="PROSITE" id="PS50042">
    <property type="entry name" value="CNMP_BINDING_3"/>
    <property type="match status" value="1"/>
</dbReference>
<feature type="transmembrane region" description="Helical" evidence="11">
    <location>
        <begin position="174"/>
        <end position="191"/>
    </location>
</feature>
<protein>
    <submittedName>
        <fullName evidence="13">Putative Na+/H+ antiporter with cyclic nucleotide-binding domain</fullName>
    </submittedName>
</protein>
<keyword evidence="2" id="KW-0813">Transport</keyword>
<dbReference type="Gene3D" id="2.60.120.10">
    <property type="entry name" value="Jelly Rolls"/>
    <property type="match status" value="1"/>
</dbReference>
<accession>A0NR38</accession>
<feature type="compositionally biased region" description="Basic and acidic residues" evidence="10">
    <location>
        <begin position="911"/>
        <end position="946"/>
    </location>
</feature>
<feature type="transmembrane region" description="Helical" evidence="11">
    <location>
        <begin position="74"/>
        <end position="91"/>
    </location>
</feature>
<evidence type="ECO:0000256" key="1">
    <source>
        <dbReference type="ARBA" id="ARBA00004651"/>
    </source>
</evidence>
<dbReference type="PRINTS" id="PR00103">
    <property type="entry name" value="CAMPKINASE"/>
</dbReference>
<feature type="transmembrane region" description="Helical" evidence="11">
    <location>
        <begin position="287"/>
        <end position="311"/>
    </location>
</feature>
<organism evidence="13 14">
    <name type="scientific">Roseibium aggregatum (strain ATCC 25650 / DSM 13394 / JCM 20685 / NBRC 16684 / NCIMB 2208 / IAM 12614 / B1)</name>
    <name type="common">Stappia aggregata</name>
    <dbReference type="NCBI Taxonomy" id="384765"/>
    <lineage>
        <taxon>Bacteria</taxon>
        <taxon>Pseudomonadati</taxon>
        <taxon>Pseudomonadota</taxon>
        <taxon>Alphaproteobacteria</taxon>
        <taxon>Hyphomicrobiales</taxon>
        <taxon>Stappiaceae</taxon>
        <taxon>Roseibium</taxon>
    </lineage>
</organism>
<feature type="transmembrane region" description="Helical" evidence="11">
    <location>
        <begin position="256"/>
        <end position="275"/>
    </location>
</feature>
<keyword evidence="5 11" id="KW-1133">Transmembrane helix</keyword>
<name>A0NR38_ROSAI</name>
<dbReference type="InterPro" id="IPR018488">
    <property type="entry name" value="cNMP-bd_CS"/>
</dbReference>
<dbReference type="SMART" id="SM00100">
    <property type="entry name" value="cNMP"/>
    <property type="match status" value="1"/>
</dbReference>
<feature type="transmembrane region" description="Helical" evidence="11">
    <location>
        <begin position="6"/>
        <end position="24"/>
    </location>
</feature>
<feature type="region of interest" description="Disordered" evidence="10">
    <location>
        <begin position="849"/>
        <end position="994"/>
    </location>
</feature>
<evidence type="ECO:0000256" key="6">
    <source>
        <dbReference type="ARBA" id="ARBA00023053"/>
    </source>
</evidence>
<dbReference type="Gene3D" id="6.10.140.1330">
    <property type="match status" value="1"/>
</dbReference>
<evidence type="ECO:0000256" key="9">
    <source>
        <dbReference type="ARBA" id="ARBA00023201"/>
    </source>
</evidence>
<dbReference type="InterPro" id="IPR018422">
    <property type="entry name" value="Cation/H_exchanger_CPA1"/>
</dbReference>
<feature type="domain" description="Cyclic nucleotide-binding" evidence="12">
    <location>
        <begin position="711"/>
        <end position="816"/>
    </location>
</feature>
<dbReference type="GO" id="GO:0015386">
    <property type="term" value="F:potassium:proton antiporter activity"/>
    <property type="evidence" value="ECO:0007669"/>
    <property type="project" value="TreeGrafter"/>
</dbReference>
<keyword evidence="4 11" id="KW-0812">Transmembrane</keyword>
<dbReference type="PROSITE" id="PS00889">
    <property type="entry name" value="CNMP_BINDING_2"/>
    <property type="match status" value="1"/>
</dbReference>
<feature type="compositionally biased region" description="Acidic residues" evidence="10">
    <location>
        <begin position="868"/>
        <end position="884"/>
    </location>
</feature>
<keyword evidence="7" id="KW-0406">Ion transport</keyword>
<dbReference type="eggNOG" id="COG0025">
    <property type="taxonomic scope" value="Bacteria"/>
</dbReference>
<feature type="transmembrane region" description="Helical" evidence="11">
    <location>
        <begin position="29"/>
        <end position="49"/>
    </location>
</feature>
<dbReference type="InterPro" id="IPR014710">
    <property type="entry name" value="RmlC-like_jellyroll"/>
</dbReference>
<dbReference type="PANTHER" id="PTHR10110">
    <property type="entry name" value="SODIUM/HYDROGEN EXCHANGER"/>
    <property type="match status" value="1"/>
</dbReference>
<dbReference type="GO" id="GO:0005886">
    <property type="term" value="C:plasma membrane"/>
    <property type="evidence" value="ECO:0007669"/>
    <property type="project" value="UniProtKB-SubCell"/>
</dbReference>
<feature type="compositionally biased region" description="Polar residues" evidence="10">
    <location>
        <begin position="953"/>
        <end position="962"/>
    </location>
</feature>
<dbReference type="RefSeq" id="WP_006933531.1">
    <property type="nucleotide sequence ID" value="NZ_AAUW01000005.1"/>
</dbReference>
<evidence type="ECO:0000256" key="10">
    <source>
        <dbReference type="SAM" id="MobiDB-lite"/>
    </source>
</evidence>
<evidence type="ECO:0000256" key="3">
    <source>
        <dbReference type="ARBA" id="ARBA00022475"/>
    </source>
</evidence>
<evidence type="ECO:0000256" key="2">
    <source>
        <dbReference type="ARBA" id="ARBA00022448"/>
    </source>
</evidence>
<evidence type="ECO:0000313" key="14">
    <source>
        <dbReference type="Proteomes" id="UP000004848"/>
    </source>
</evidence>
<dbReference type="Pfam" id="PF00999">
    <property type="entry name" value="Na_H_Exchanger"/>
    <property type="match status" value="1"/>
</dbReference>
<dbReference type="PANTHER" id="PTHR10110:SF86">
    <property type="entry name" value="SODIUM_HYDROGEN EXCHANGER 7"/>
    <property type="match status" value="1"/>
</dbReference>
<dbReference type="Pfam" id="PF00027">
    <property type="entry name" value="cNMP_binding"/>
    <property type="match status" value="1"/>
</dbReference>
<evidence type="ECO:0000256" key="5">
    <source>
        <dbReference type="ARBA" id="ARBA00022989"/>
    </source>
</evidence>
<evidence type="ECO:0000256" key="7">
    <source>
        <dbReference type="ARBA" id="ARBA00023065"/>
    </source>
</evidence>
<keyword evidence="8 11" id="KW-0472">Membrane</keyword>
<evidence type="ECO:0000256" key="4">
    <source>
        <dbReference type="ARBA" id="ARBA00022692"/>
    </source>
</evidence>
<keyword evidence="9" id="KW-0739">Sodium transport</keyword>
<dbReference type="GO" id="GO:0051453">
    <property type="term" value="P:regulation of intracellular pH"/>
    <property type="evidence" value="ECO:0007669"/>
    <property type="project" value="TreeGrafter"/>
</dbReference>
<comment type="caution">
    <text evidence="13">The sequence shown here is derived from an EMBL/GenBank/DDBJ whole genome shotgun (WGS) entry which is preliminary data.</text>
</comment>
<proteinExistence type="predicted"/>
<sequence>METPLITGAFALLLITISLLQPLARRLGLAPSVLLATVGTMIGILATYLRYTAETNAFNAIADVFINPPLDSEMILYIFLPILLFQTALTLDVRRIIEDIAPILLMAVVAVLLHGFIGFALYPLATLFSLTDITLIAASARLHRRHHGPGRVVAIFRDIGAPARLGRIVEGESLLNDAAAIVIFVILLHMLTGHETMTVGESAIAFSRSFAGGIIVGALLGRIAVSLLPVMRDIPLAQVTLSLALPYGTYVLSDQFVDVSAVVAVVCAGTVFNLYGPARIQPASWQFLHAVWEQISFWAASLIFLLSAILIPRFVEGFTPIDILLLFVVIVAALAARAVVIFGLLPVLSVFRMGQAVNDRYKTVILWGGMRGAVTLTLALSVSEHAMLSDEVSVFVTKLATGFVLFTLLVYGTSLKPLIRLLGLDKLNARDEALRTQYLALALSDVRQELETAARNYHIAPRVTDDVLKDYETRAAAAAAETNKLEELKDWDRVRIGLIALADREQQLVLEHFHDKTISGRSVSRFLAMTGRTGDLTRSEGRSGYNQAARQPLKFGLGFRLAQTLQRRLRIARPLAIRLADRFEFLLVYRILADELVDFNNRRIRPLLGDRVADILQDTLAIRQDETLAAIDALRLQYPDYADALEGQFLRKAGVRLEETAYDEAKEQMLIGTELHRELLRDAERTRKACHTRPKLDLGLKTRELVSAHPLFADLTRKQQKAIRRMMRPQFATPGEKLIRKGDRGDAAYFIASGAVEVRAPSHNIRLGRGDVFGEIALMTGGRRSADVVALGYCQLLSLRAQDFKALLGENEDLRNHVAMLTKRRQLMNMDDGEAELEDPVFPIFSEIRTSTRSEEAPDPEAGPSEQETNETEAEVFTFDETDAQNDPSLTEKLNAADTVTKTVEETPLPDNERDSDANESEGKAAAKEKSESNTGSADEKEEKGGAEGAQPRMTTSAATSSPDEDKTEPAEEVRARSMPEKTQEPNAKSHETA</sequence>
<feature type="compositionally biased region" description="Basic and acidic residues" evidence="10">
    <location>
        <begin position="964"/>
        <end position="994"/>
    </location>
</feature>
<dbReference type="GeneID" id="68845982"/>
<evidence type="ECO:0000256" key="11">
    <source>
        <dbReference type="SAM" id="Phobius"/>
    </source>
</evidence>
<feature type="transmembrane region" description="Helical" evidence="11">
    <location>
        <begin position="203"/>
        <end position="225"/>
    </location>
</feature>
<gene>
    <name evidence="13" type="ORF">SIAM614_07063</name>
</gene>
<evidence type="ECO:0000256" key="8">
    <source>
        <dbReference type="ARBA" id="ARBA00023136"/>
    </source>
</evidence>